<dbReference type="Proteomes" id="UP001530377">
    <property type="component" value="Unassembled WGS sequence"/>
</dbReference>
<dbReference type="SUPFAM" id="SSF82153">
    <property type="entry name" value="FAS1 domain"/>
    <property type="match status" value="1"/>
</dbReference>
<dbReference type="Gene3D" id="2.30.180.10">
    <property type="entry name" value="FAS1 domain"/>
    <property type="match status" value="2"/>
</dbReference>
<gene>
    <name evidence="3" type="ORF">ACHAXA_001148</name>
</gene>
<proteinExistence type="predicted"/>
<evidence type="ECO:0000256" key="1">
    <source>
        <dbReference type="SAM" id="SignalP"/>
    </source>
</evidence>
<reference evidence="3 4" key="1">
    <citation type="submission" date="2024-10" db="EMBL/GenBank/DDBJ databases">
        <title>Updated reference genomes for cyclostephanoid diatoms.</title>
        <authorList>
            <person name="Roberts W.R."/>
            <person name="Alverson A.J."/>
        </authorList>
    </citation>
    <scope>NUCLEOTIDE SEQUENCE [LARGE SCALE GENOMIC DNA]</scope>
    <source>
        <strain evidence="3 4">AJA228-03</strain>
    </source>
</reference>
<dbReference type="InterPro" id="IPR000782">
    <property type="entry name" value="FAS1_domain"/>
</dbReference>
<dbReference type="InterPro" id="IPR036378">
    <property type="entry name" value="FAS1_dom_sf"/>
</dbReference>
<dbReference type="PROSITE" id="PS50213">
    <property type="entry name" value="FAS1"/>
    <property type="match status" value="1"/>
</dbReference>
<dbReference type="SMART" id="SM00554">
    <property type="entry name" value="FAS1"/>
    <property type="match status" value="1"/>
</dbReference>
<sequence>MKSFAAKFLFAILVVIVPFTVVGLESSYEDGVLVSALGDGIKEEERQSVRSMAASSSKTIVELAVGAKPEFETLVAALTVADLVDALSGAGPFTVFVSVRQSICISSEFFSDAPYTVDANLAPTDASFAALPAGTLDSLLEPENLGTLQDILKYHVVSGKYPKCDFKVGVTTLMTLNGDIIKVRKTRFGKMFVNGIRASLPEIKGSNGIIYKMNGVLSPP</sequence>
<keyword evidence="1" id="KW-0732">Signal</keyword>
<organism evidence="3 4">
    <name type="scientific">Cyclostephanos tholiformis</name>
    <dbReference type="NCBI Taxonomy" id="382380"/>
    <lineage>
        <taxon>Eukaryota</taxon>
        <taxon>Sar</taxon>
        <taxon>Stramenopiles</taxon>
        <taxon>Ochrophyta</taxon>
        <taxon>Bacillariophyta</taxon>
        <taxon>Coscinodiscophyceae</taxon>
        <taxon>Thalassiosirophycidae</taxon>
        <taxon>Stephanodiscales</taxon>
        <taxon>Stephanodiscaceae</taxon>
        <taxon>Cyclostephanos</taxon>
    </lineage>
</organism>
<keyword evidence="4" id="KW-1185">Reference proteome</keyword>
<dbReference type="AlphaFoldDB" id="A0ABD3RD62"/>
<accession>A0ABD3RD62</accession>
<comment type="caution">
    <text evidence="3">The sequence shown here is derived from an EMBL/GenBank/DDBJ whole genome shotgun (WGS) entry which is preliminary data.</text>
</comment>
<feature type="domain" description="FAS1" evidence="2">
    <location>
        <begin position="80"/>
        <end position="217"/>
    </location>
</feature>
<name>A0ABD3RD62_9STRA</name>
<dbReference type="EMBL" id="JALLPB020000306">
    <property type="protein sequence ID" value="KAL3810748.1"/>
    <property type="molecule type" value="Genomic_DNA"/>
</dbReference>
<protein>
    <recommendedName>
        <fullName evidence="2">FAS1 domain-containing protein</fullName>
    </recommendedName>
</protein>
<feature type="chain" id="PRO_5044760096" description="FAS1 domain-containing protein" evidence="1">
    <location>
        <begin position="24"/>
        <end position="220"/>
    </location>
</feature>
<dbReference type="PANTHER" id="PTHR10900:SF77">
    <property type="entry name" value="FI19380P1"/>
    <property type="match status" value="1"/>
</dbReference>
<feature type="signal peptide" evidence="1">
    <location>
        <begin position="1"/>
        <end position="23"/>
    </location>
</feature>
<evidence type="ECO:0000313" key="3">
    <source>
        <dbReference type="EMBL" id="KAL3810748.1"/>
    </source>
</evidence>
<dbReference type="InterPro" id="IPR050904">
    <property type="entry name" value="Adhesion/Biosynth-related"/>
</dbReference>
<dbReference type="Pfam" id="PF02469">
    <property type="entry name" value="Fasciclin"/>
    <property type="match status" value="1"/>
</dbReference>
<evidence type="ECO:0000313" key="4">
    <source>
        <dbReference type="Proteomes" id="UP001530377"/>
    </source>
</evidence>
<dbReference type="PANTHER" id="PTHR10900">
    <property type="entry name" value="PERIOSTIN-RELATED"/>
    <property type="match status" value="1"/>
</dbReference>
<evidence type="ECO:0000259" key="2">
    <source>
        <dbReference type="PROSITE" id="PS50213"/>
    </source>
</evidence>